<dbReference type="AlphaFoldDB" id="A0A427AFN1"/>
<reference evidence="2 3" key="1">
    <citation type="journal article" date="2014" name="Agronomy (Basel)">
        <title>A Draft Genome Sequence for Ensete ventricosum, the Drought-Tolerant Tree Against Hunger.</title>
        <authorList>
            <person name="Harrison J."/>
            <person name="Moore K.A."/>
            <person name="Paszkiewicz K."/>
            <person name="Jones T."/>
            <person name="Grant M."/>
            <person name="Ambacheew D."/>
            <person name="Muzemil S."/>
            <person name="Studholme D.J."/>
        </authorList>
    </citation>
    <scope>NUCLEOTIDE SEQUENCE [LARGE SCALE GENOMIC DNA]</scope>
</reference>
<accession>A0A427AFN1</accession>
<protein>
    <submittedName>
        <fullName evidence="2">Uncharacterized protein</fullName>
    </submittedName>
</protein>
<evidence type="ECO:0000313" key="2">
    <source>
        <dbReference type="EMBL" id="RRT75053.1"/>
    </source>
</evidence>
<evidence type="ECO:0000256" key="1">
    <source>
        <dbReference type="SAM" id="MobiDB-lite"/>
    </source>
</evidence>
<dbReference type="EMBL" id="AMZH03002597">
    <property type="protein sequence ID" value="RRT75053.1"/>
    <property type="molecule type" value="Genomic_DNA"/>
</dbReference>
<gene>
    <name evidence="2" type="ORF">B296_00011910</name>
</gene>
<feature type="region of interest" description="Disordered" evidence="1">
    <location>
        <begin position="53"/>
        <end position="82"/>
    </location>
</feature>
<name>A0A427AFN1_ENSVE</name>
<comment type="caution">
    <text evidence="2">The sequence shown here is derived from an EMBL/GenBank/DDBJ whole genome shotgun (WGS) entry which is preliminary data.</text>
</comment>
<evidence type="ECO:0000313" key="3">
    <source>
        <dbReference type="Proteomes" id="UP000287651"/>
    </source>
</evidence>
<sequence>MHRVDAVGNSPGVCRELAVGIESLPGWHKGVRQKKNETCRKIIGGNRKACRDSLGDLPKGSGSSLETRREIARRRPKTHRKNAEGCRIGGRFDLQLKKIGSRCRCASRRRTREWTVTGRMIVLTGEIKSRVNPMRVELIGDRSTVVNLSFWKVSRLSEPLDVVPKIPISYEFFDLISEVVTFLSVVVVVLVESVILRLVPKLLRTLHGIGRSQESFFFDLEKDLHPRRVQGRWPSSQGLWRLPLGSFYVGPLVILMFPCHQHLDDHVLVGTLEHLGHSCWRSLDQRLEYFGWP</sequence>
<organism evidence="2 3">
    <name type="scientific">Ensete ventricosum</name>
    <name type="common">Abyssinian banana</name>
    <name type="synonym">Musa ensete</name>
    <dbReference type="NCBI Taxonomy" id="4639"/>
    <lineage>
        <taxon>Eukaryota</taxon>
        <taxon>Viridiplantae</taxon>
        <taxon>Streptophyta</taxon>
        <taxon>Embryophyta</taxon>
        <taxon>Tracheophyta</taxon>
        <taxon>Spermatophyta</taxon>
        <taxon>Magnoliopsida</taxon>
        <taxon>Liliopsida</taxon>
        <taxon>Zingiberales</taxon>
        <taxon>Musaceae</taxon>
        <taxon>Ensete</taxon>
    </lineage>
</organism>
<dbReference type="Proteomes" id="UP000287651">
    <property type="component" value="Unassembled WGS sequence"/>
</dbReference>
<feature type="compositionally biased region" description="Basic residues" evidence="1">
    <location>
        <begin position="71"/>
        <end position="80"/>
    </location>
</feature>
<proteinExistence type="predicted"/>